<feature type="cross-link" description="Glycyl lysine isopeptide (Lys-Gly) (interchain with G-Cter in SUMO)" evidence="15">
    <location>
        <position position="518"/>
    </location>
</feature>
<dbReference type="SUPFAM" id="SSF52540">
    <property type="entry name" value="P-loop containing nucleoside triphosphate hydrolases"/>
    <property type="match status" value="1"/>
</dbReference>
<keyword evidence="11 15" id="KW-0413">Isomerase</keyword>
<keyword evidence="20" id="KW-1185">Reference proteome</keyword>
<dbReference type="Gene3D" id="3.40.50.300">
    <property type="entry name" value="P-loop containing nucleotide triphosphate hydrolases"/>
    <property type="match status" value="1"/>
</dbReference>
<comment type="function">
    <text evidence="16">ATP-dependent DNA helicase required for initiation of viral DNA replication. It forms a complex with the viral E2 protein. The E1-E2 complex binds to the replication origin which contains binding sites for both proteins.</text>
</comment>
<evidence type="ECO:0000256" key="2">
    <source>
        <dbReference type="ARBA" id="ARBA00022518"/>
    </source>
</evidence>
<comment type="subunit">
    <text evidence="15">Can form hexamers. Interacts with E2 protein; this interaction increases E1 DNA binding specificity. Interacts with host DNA polymerase subunit POLA2. Interacts with host single stranded DNA-binding protein RPA1. Interacts with host TOP1; this interaction stimulates the enzymatic activity of TOP1.</text>
</comment>
<feature type="modified residue" description="Phosphoserine; by host" evidence="15">
    <location>
        <position position="103"/>
    </location>
</feature>
<comment type="PTM">
    <text evidence="15">Phosphorylated.</text>
</comment>
<dbReference type="InterPro" id="IPR046935">
    <property type="entry name" value="PPV_E1_DBD_sf"/>
</dbReference>
<dbReference type="Gene3D" id="1.10.10.510">
    <property type="entry name" value="Zinc finger, large T-antigen D1 domain"/>
    <property type="match status" value="1"/>
</dbReference>
<dbReference type="GO" id="GO:0042025">
    <property type="term" value="C:host cell nucleus"/>
    <property type="evidence" value="ECO:0007669"/>
    <property type="project" value="UniProtKB-SubCell"/>
</dbReference>
<evidence type="ECO:0000256" key="14">
    <source>
        <dbReference type="ARBA" id="ARBA00093297"/>
    </source>
</evidence>
<dbReference type="GO" id="GO:0006260">
    <property type="term" value="P:DNA replication"/>
    <property type="evidence" value="ECO:0007669"/>
    <property type="project" value="UniProtKB-UniRule"/>
</dbReference>
<keyword evidence="6 15" id="KW-0547">Nucleotide-binding</keyword>
<dbReference type="KEGG" id="vg:25067469"/>
<evidence type="ECO:0000256" key="4">
    <source>
        <dbReference type="ARBA" id="ARBA00022562"/>
    </source>
</evidence>
<keyword evidence="5 15" id="KW-0235">DNA replication</keyword>
<comment type="function">
    <text evidence="14 15">ATP-dependent DNA 3'-5' helicase required for initiation of viral DNA replication. It forms a complex with the viral E2 protein. The E1-E2 complex binds to the replication origin which contains binding sites for both proteins. During the initial step, a dimer of E1 interacts with a dimer of protein E2 leading to a complex that binds the viral origin of replication with high specificity. Then, a second dimer of E1 displaces the E2 dimer in an ATP-dependent manner to form the E1 tetramer. Following this, two E1 monomers are added to each half of the site, which results in the formation of two E1 trimers on the viral ori. Subsequently, two hexamers will be created. The double hexamer acts as a bi-directional helicase machinery and unwinds the viral DNA and then recruits the host DNA polymerase to start replication.</text>
</comment>
<dbReference type="Pfam" id="PF20450">
    <property type="entry name" value="PPV_E1_DBD"/>
    <property type="match status" value="1"/>
</dbReference>
<dbReference type="PIRSF" id="PIRSF003383">
    <property type="entry name" value="Rep_E1_papillomaV"/>
    <property type="match status" value="1"/>
</dbReference>
<dbReference type="SUPFAM" id="SSF55464">
    <property type="entry name" value="Origin of replication-binding domain, RBD-like"/>
    <property type="match status" value="1"/>
</dbReference>
<evidence type="ECO:0000313" key="20">
    <source>
        <dbReference type="Proteomes" id="UP000140463"/>
    </source>
</evidence>
<keyword evidence="7 15" id="KW-0378">Hydrolase</keyword>
<keyword evidence="8 15" id="KW-0347">Helicase</keyword>
<comment type="subcellular location">
    <subcellularLocation>
        <location evidence="1 15">Host nucleus</location>
    </subcellularLocation>
</comment>
<sequence>MGDSNKGTENCENVNNNDASWYILEEAECVEPLDSFEELFDNSTGSDISNLIDEIDETDDGKSLALYNAQVNEECEQAIAKLKRKYLKTPDQSPESESVAALSPRLEAVTLSSRKQTQSKRRLFDDSGILEDEAANTNEKVDQGNHSGSENGAKNNMSVLQMSNWRATAYSKISNLFGVSFHELTRAFKNNKTCSPNWVVGIVRAAEELIESCKILLQQHCNFFQIITLDFTSIILLEFKSSKCRETVNKLFVTLLNIDECMIISEPPKIRSVPVALFFYKSSFGNASYVFGKFPDWVARQTMINHQIAGAADQFDFSKMTQWAFDNNIVEESEIAYKYAIAADTDSNAQAFLRCNNQLRYVKDCSHMVKLYKRQQMKEMSMADWIYKCCDETDGEGNWKPIAQFLRLQEVNFLSFLITLKTFFKGIAKKQCIVFHGPPNTGKSMFTFSIVKFLKGKVVSCMNRNSQFWLSPLSEAKVGIIDDVTFPAWQYMDINMRAALDGNYISLDSKHRQPLQIKLPPTFITTNIDVPTEPSLKYLYSRVVCFKFPNEMPMDENGEPVYMFDDKMWKCFFRKFGNQLDLKASEEEGDGGIDQAFRCTARSVDETL</sequence>
<dbReference type="GO" id="GO:0003677">
    <property type="term" value="F:DNA binding"/>
    <property type="evidence" value="ECO:0007669"/>
    <property type="project" value="UniProtKB-UniRule"/>
</dbReference>
<evidence type="ECO:0000256" key="12">
    <source>
        <dbReference type="ARBA" id="ARBA00034617"/>
    </source>
</evidence>
<feature type="modified residue" description="Phosphoserine; by host" evidence="15">
    <location>
        <position position="93"/>
    </location>
</feature>
<dbReference type="HAMAP" id="MF_04000">
    <property type="entry name" value="PPV_E1"/>
    <property type="match status" value="1"/>
</dbReference>
<dbReference type="GO" id="GO:0005524">
    <property type="term" value="F:ATP binding"/>
    <property type="evidence" value="ECO:0007669"/>
    <property type="project" value="UniProtKB-UniRule"/>
</dbReference>
<dbReference type="InterPro" id="IPR014000">
    <property type="entry name" value="PPV_DNA_helicase_E1_N"/>
</dbReference>
<evidence type="ECO:0000256" key="16">
    <source>
        <dbReference type="PIRNR" id="PIRNR003383"/>
    </source>
</evidence>
<evidence type="ECO:0000256" key="8">
    <source>
        <dbReference type="ARBA" id="ARBA00022806"/>
    </source>
</evidence>
<dbReference type="InterPro" id="IPR046832">
    <property type="entry name" value="PPV_E1_DBD"/>
</dbReference>
<evidence type="ECO:0000256" key="10">
    <source>
        <dbReference type="ARBA" id="ARBA00023125"/>
    </source>
</evidence>
<accession>A0A0H4LMI6</accession>
<evidence type="ECO:0000256" key="9">
    <source>
        <dbReference type="ARBA" id="ARBA00022840"/>
    </source>
</evidence>
<comment type="catalytic activity">
    <reaction evidence="13 15 16">
        <text>ATP + H2O = ADP + phosphate + H(+)</text>
        <dbReference type="Rhea" id="RHEA:13065"/>
        <dbReference type="ChEBI" id="CHEBI:15377"/>
        <dbReference type="ChEBI" id="CHEBI:15378"/>
        <dbReference type="ChEBI" id="CHEBI:30616"/>
        <dbReference type="ChEBI" id="CHEBI:43474"/>
        <dbReference type="ChEBI" id="CHEBI:456216"/>
        <dbReference type="EC" id="5.6.2.4"/>
    </reaction>
</comment>
<organism evidence="19 20">
    <name type="scientific">Human papillomavirus 201</name>
    <dbReference type="NCBI Taxonomy" id="1682340"/>
    <lineage>
        <taxon>Viruses</taxon>
        <taxon>Monodnaviria</taxon>
        <taxon>Shotokuvirae</taxon>
        <taxon>Cossaviricota</taxon>
        <taxon>Papovaviricetes</taxon>
        <taxon>Zurhausenvirales</taxon>
        <taxon>Papillomaviridae</taxon>
        <taxon>Firstpapillomavirinae</taxon>
        <taxon>Gammapapillomavirus</taxon>
        <taxon>Gammapapillomavirus 27</taxon>
    </lineage>
</organism>
<keyword evidence="3 15" id="KW-0597">Phosphoprotein</keyword>
<evidence type="ECO:0000256" key="11">
    <source>
        <dbReference type="ARBA" id="ARBA00023235"/>
    </source>
</evidence>
<protein>
    <recommendedName>
        <fullName evidence="15 16">Replication protein E1</fullName>
        <ecNumber evidence="15 16">5.6.2.4</ecNumber>
    </recommendedName>
    <alternativeName>
        <fullName evidence="15">ATP-dependent helicase E1</fullName>
    </alternativeName>
    <alternativeName>
        <fullName evidence="15">DNA 3'-5' helicase E1</fullName>
    </alternativeName>
</protein>
<reference evidence="20" key="1">
    <citation type="submission" date="2015-01" db="EMBL/GenBank/DDBJ databases">
        <title>Does Human Papillomavirus-Negative Condylomata Exist?</title>
        <authorList>
            <person name="Arroyo Muhr L.S."/>
            <person name="Bzhalava D."/>
            <person name="Lagheden C."/>
            <person name="Eklund C."/>
            <person name="Johansson H."/>
            <person name="Forslund O."/>
            <person name="Dillner J."/>
            <person name="Hultin E."/>
        </authorList>
    </citation>
    <scope>NUCLEOTIDE SEQUENCE [LARGE SCALE GENOMIC DNA]</scope>
</reference>
<evidence type="ECO:0000256" key="7">
    <source>
        <dbReference type="ARBA" id="ARBA00022801"/>
    </source>
</evidence>
<feature type="region of interest" description="Disordered" evidence="17">
    <location>
        <begin position="134"/>
        <end position="155"/>
    </location>
</feature>
<dbReference type="RefSeq" id="YP_009158854.1">
    <property type="nucleotide sequence ID" value="NC_027528.1"/>
</dbReference>
<name>A0A0H4LMI6_9PAPI</name>
<dbReference type="EMBL" id="KP692115">
    <property type="protein sequence ID" value="AKP16342.1"/>
    <property type="molecule type" value="Genomic_DNA"/>
</dbReference>
<dbReference type="GO" id="GO:0016887">
    <property type="term" value="F:ATP hydrolysis activity"/>
    <property type="evidence" value="ECO:0007669"/>
    <property type="project" value="RHEA"/>
</dbReference>
<dbReference type="InterPro" id="IPR037102">
    <property type="entry name" value="Znf_lg_T-Ag_D1_dom_sf"/>
</dbReference>
<keyword evidence="2 15" id="KW-0244">Early protein</keyword>
<comment type="catalytic activity">
    <reaction evidence="12 15">
        <text>Couples ATP hydrolysis with the unwinding of duplex DNA by translocating in the 3'-5' direction.</text>
        <dbReference type="EC" id="5.6.2.4"/>
    </reaction>
</comment>
<evidence type="ECO:0000256" key="17">
    <source>
        <dbReference type="SAM" id="MobiDB-lite"/>
    </source>
</evidence>
<evidence type="ECO:0000256" key="1">
    <source>
        <dbReference type="ARBA" id="ARBA00004147"/>
    </source>
</evidence>
<keyword evidence="10 15" id="KW-0238">DNA-binding</keyword>
<comment type="PTM">
    <text evidence="15">Sumoylated.</text>
</comment>
<dbReference type="Pfam" id="PF00524">
    <property type="entry name" value="PPV_E1_N"/>
    <property type="match status" value="1"/>
</dbReference>
<dbReference type="InterPro" id="IPR027417">
    <property type="entry name" value="P-loop_NTPase"/>
</dbReference>
<feature type="short sequence motif" description="Nuclear localization signal" evidence="15">
    <location>
        <begin position="83"/>
        <end position="85"/>
    </location>
</feature>
<dbReference type="PROSITE" id="PS51206">
    <property type="entry name" value="SF3_HELICASE_1"/>
    <property type="match status" value="1"/>
</dbReference>
<gene>
    <name evidence="15 19" type="primary">E1</name>
</gene>
<feature type="region of interest" description="Disordered" evidence="17">
    <location>
        <begin position="110"/>
        <end position="129"/>
    </location>
</feature>
<feature type="domain" description="SF3 helicase" evidence="18">
    <location>
        <begin position="411"/>
        <end position="561"/>
    </location>
</feature>
<feature type="compositionally biased region" description="Polar residues" evidence="17">
    <location>
        <begin position="144"/>
        <end position="155"/>
    </location>
</feature>
<keyword evidence="9 15" id="KW-0067">ATP-binding</keyword>
<evidence type="ECO:0000259" key="18">
    <source>
        <dbReference type="PROSITE" id="PS51206"/>
    </source>
</evidence>
<evidence type="ECO:0000256" key="3">
    <source>
        <dbReference type="ARBA" id="ARBA00022553"/>
    </source>
</evidence>
<dbReference type="GO" id="GO:0043138">
    <property type="term" value="F:3'-5' DNA helicase activity"/>
    <property type="evidence" value="ECO:0007669"/>
    <property type="project" value="UniProtKB-UniRule"/>
</dbReference>
<keyword evidence="15" id="KW-0832">Ubl conjugation</keyword>
<dbReference type="Gene3D" id="3.40.1310.10">
    <property type="match status" value="1"/>
</dbReference>
<feature type="short sequence motif" description="Nuclear export signal" evidence="15">
    <location>
        <begin position="102"/>
        <end position="111"/>
    </location>
</feature>
<evidence type="ECO:0000256" key="13">
    <source>
        <dbReference type="ARBA" id="ARBA00048988"/>
    </source>
</evidence>
<dbReference type="EC" id="5.6.2.4" evidence="15 16"/>
<dbReference type="GeneID" id="25067469"/>
<comment type="similarity">
    <text evidence="15 16">Belongs to the papillomaviridae E1 protein family.</text>
</comment>
<dbReference type="Pfam" id="PF00519">
    <property type="entry name" value="PPV_E1_C"/>
    <property type="match status" value="1"/>
</dbReference>
<dbReference type="OrthoDB" id="4795at10239"/>
<evidence type="ECO:0000313" key="19">
    <source>
        <dbReference type="EMBL" id="AKP16342.1"/>
    </source>
</evidence>
<keyword evidence="4 15" id="KW-1048">Host nucleus</keyword>
<dbReference type="InterPro" id="IPR001177">
    <property type="entry name" value="PPV_DNA_helicase_E1_C"/>
</dbReference>
<evidence type="ECO:0000256" key="5">
    <source>
        <dbReference type="ARBA" id="ARBA00022705"/>
    </source>
</evidence>
<dbReference type="Proteomes" id="UP000140463">
    <property type="component" value="Segment"/>
</dbReference>
<evidence type="ECO:0000256" key="6">
    <source>
        <dbReference type="ARBA" id="ARBA00022741"/>
    </source>
</evidence>
<feature type="binding site" evidence="15">
    <location>
        <begin position="437"/>
        <end position="444"/>
    </location>
    <ligand>
        <name>ATP</name>
        <dbReference type="ChEBI" id="CHEBI:30616"/>
    </ligand>
</feature>
<dbReference type="InterPro" id="IPR014015">
    <property type="entry name" value="Helicase_SF3_DNA-vir"/>
</dbReference>
<evidence type="ECO:0000256" key="15">
    <source>
        <dbReference type="HAMAP-Rule" id="MF_04000"/>
    </source>
</evidence>
<keyword evidence="15" id="KW-1017">Isopeptide bond</keyword>
<dbReference type="InterPro" id="IPR016393">
    <property type="entry name" value="Rep_E1_papillomaV"/>
</dbReference>
<proteinExistence type="inferred from homology"/>
<comment type="caution">
    <text evidence="15">Lacks conserved residue(s) required for the propagation of feature annotation.</text>
</comment>